<dbReference type="Proteomes" id="UP000030645">
    <property type="component" value="Unassembled WGS sequence"/>
</dbReference>
<sequence>MEVVDAESVEGFPKAVVENGKPNPEEEELVVDRLGNAGVAEAEEDNDDDEPTENADVIVDEDEEEEEEAPNKDGAELAADEDAPNKDGAELAADEAAPNWDELVLELDNDAPNKDEPVPGAEIDAVPNKGEEAEPKSGELGAAAEAAPSREVEGLEFCAGDAKPNNGAAADLGFDEEEDEDEEVLKAKKEGVEAGFVEERREDPNENSVVEDPNENCAGDEEDDGVVLENGKPEADWPAADEKPDIFSFCTFVSLSKFSRSVLCVSIWVLEMGF</sequence>
<feature type="region of interest" description="Disordered" evidence="1">
    <location>
        <begin position="198"/>
        <end position="240"/>
    </location>
</feature>
<feature type="compositionally biased region" description="Basic and acidic residues" evidence="1">
    <location>
        <begin position="231"/>
        <end position="240"/>
    </location>
</feature>
<organism evidence="2 3">
    <name type="scientific">Morus notabilis</name>
    <dbReference type="NCBI Taxonomy" id="981085"/>
    <lineage>
        <taxon>Eukaryota</taxon>
        <taxon>Viridiplantae</taxon>
        <taxon>Streptophyta</taxon>
        <taxon>Embryophyta</taxon>
        <taxon>Tracheophyta</taxon>
        <taxon>Spermatophyta</taxon>
        <taxon>Magnoliopsida</taxon>
        <taxon>eudicotyledons</taxon>
        <taxon>Gunneridae</taxon>
        <taxon>Pentapetalae</taxon>
        <taxon>rosids</taxon>
        <taxon>fabids</taxon>
        <taxon>Rosales</taxon>
        <taxon>Moraceae</taxon>
        <taxon>Moreae</taxon>
        <taxon>Morus</taxon>
    </lineage>
</organism>
<evidence type="ECO:0000313" key="2">
    <source>
        <dbReference type="EMBL" id="EXB37594.1"/>
    </source>
</evidence>
<feature type="compositionally biased region" description="Acidic residues" evidence="1">
    <location>
        <begin position="212"/>
        <end position="226"/>
    </location>
</feature>
<evidence type="ECO:0000256" key="1">
    <source>
        <dbReference type="SAM" id="MobiDB-lite"/>
    </source>
</evidence>
<dbReference type="STRING" id="981085.W9QSN2"/>
<feature type="compositionally biased region" description="Acidic residues" evidence="1">
    <location>
        <begin position="41"/>
        <end position="68"/>
    </location>
</feature>
<reference evidence="3" key="1">
    <citation type="submission" date="2013-01" db="EMBL/GenBank/DDBJ databases">
        <title>Draft Genome Sequence of a Mulberry Tree, Morus notabilis C.K. Schneid.</title>
        <authorList>
            <person name="He N."/>
            <person name="Zhao S."/>
        </authorList>
    </citation>
    <scope>NUCLEOTIDE SEQUENCE</scope>
</reference>
<protein>
    <submittedName>
        <fullName evidence="2">Uncharacterized protein</fullName>
    </submittedName>
</protein>
<evidence type="ECO:0000313" key="3">
    <source>
        <dbReference type="Proteomes" id="UP000030645"/>
    </source>
</evidence>
<feature type="region of interest" description="Disordered" evidence="1">
    <location>
        <begin position="1"/>
        <end position="180"/>
    </location>
</feature>
<accession>W9QSN2</accession>
<keyword evidence="3" id="KW-1185">Reference proteome</keyword>
<dbReference type="EMBL" id="KE343643">
    <property type="protein sequence ID" value="EXB37594.1"/>
    <property type="molecule type" value="Genomic_DNA"/>
</dbReference>
<dbReference type="AlphaFoldDB" id="W9QSN2"/>
<gene>
    <name evidence="2" type="ORF">L484_021799</name>
</gene>
<proteinExistence type="predicted"/>
<name>W9QSN2_9ROSA</name>